<accession>A0A7W2A9J2</accession>
<gene>
    <name evidence="2" type="ORF">H1191_11560</name>
</gene>
<dbReference type="InterPro" id="IPR011009">
    <property type="entry name" value="Kinase-like_dom_sf"/>
</dbReference>
<feature type="transmembrane region" description="Helical" evidence="1">
    <location>
        <begin position="231"/>
        <end position="252"/>
    </location>
</feature>
<keyword evidence="1" id="KW-1133">Transmembrane helix</keyword>
<dbReference type="Gene3D" id="1.10.510.10">
    <property type="entry name" value="Transferase(Phosphotransferase) domain 1"/>
    <property type="match status" value="1"/>
</dbReference>
<protein>
    <recommendedName>
        <fullName evidence="4">Protein kinase domain-containing protein</fullName>
    </recommendedName>
</protein>
<evidence type="ECO:0000313" key="3">
    <source>
        <dbReference type="Proteomes" id="UP000535491"/>
    </source>
</evidence>
<name>A0A7W2A9J2_9BACL</name>
<keyword evidence="1" id="KW-0812">Transmembrane</keyword>
<keyword evidence="3" id="KW-1185">Reference proteome</keyword>
<proteinExistence type="predicted"/>
<comment type="caution">
    <text evidence="2">The sequence shown here is derived from an EMBL/GenBank/DDBJ whole genome shotgun (WGS) entry which is preliminary data.</text>
</comment>
<reference evidence="2 3" key="1">
    <citation type="submission" date="2020-07" db="EMBL/GenBank/DDBJ databases">
        <authorList>
            <person name="Feng H."/>
        </authorList>
    </citation>
    <scope>NUCLEOTIDE SEQUENCE [LARGE SCALE GENOMIC DNA]</scope>
    <source>
        <strain evidence="3">s-10</strain>
    </source>
</reference>
<dbReference type="EMBL" id="JACEIQ010000011">
    <property type="protein sequence ID" value="MBA4494943.1"/>
    <property type="molecule type" value="Genomic_DNA"/>
</dbReference>
<organism evidence="2 3">
    <name type="scientific">Paenactinomyces guangxiensis</name>
    <dbReference type="NCBI Taxonomy" id="1490290"/>
    <lineage>
        <taxon>Bacteria</taxon>
        <taxon>Bacillati</taxon>
        <taxon>Bacillota</taxon>
        <taxon>Bacilli</taxon>
        <taxon>Bacillales</taxon>
        <taxon>Thermoactinomycetaceae</taxon>
        <taxon>Paenactinomyces</taxon>
    </lineage>
</organism>
<dbReference type="SUPFAM" id="SSF56112">
    <property type="entry name" value="Protein kinase-like (PK-like)"/>
    <property type="match status" value="1"/>
</dbReference>
<sequence length="589" mass="68302">MEIQKKYYEHFQVEDVLTFSRGSLLLARSPEGTQVLLHELKSKDLLPVNCKESLRKLKHPHLVPVWDIYEDGQSAVVVHPIVSGEPLTLLVTPEKPMPYQSAIYLYRQLLQTVKDLTELPLPILTTLDPRNIVMDGKHPYLLFFDISSPGRKVQQDEEWRSLLYYLITGTRFDEKRYPLVSEIKLDFDIPRPVQNLIKESLNPRRSLNDILQLAKNTDIPVSQKRKEFHPLMVPTAVSAAIISILVAGYFVMSSDVINSGEAITPAQQSSSDQTGVFEQIPALTFKGDDLSSQLTKETIRGVTHIQFQITQDRHAPFTAYFLSEETSYQYGIGIDSTAELRVVGEQQEQVYGKPSERRTKYINLDTNRTYQVDMYYIPNERLRISVRELNKKAQWVTVGPVMKDENYRFRFRGNKRTQVSQVVLSHYENSQEAINKWQEGRPWDLVDGEVQMDEKGMWIQPGSQWQMTKPGYFSFVFSYTSLPPKNPIQVNLETAEATQFKFIWRKNNVLEFIRVDDQKTTATKKVPWDWNSKLPATIKIYNEYTLIKIEIEQGNERESLIYHHDYPILVKKGTIPIQEEMYVEIPQES</sequence>
<dbReference type="RefSeq" id="WP_181752185.1">
    <property type="nucleotide sequence ID" value="NZ_JACEIQ010000011.1"/>
</dbReference>
<evidence type="ECO:0008006" key="4">
    <source>
        <dbReference type="Google" id="ProtNLM"/>
    </source>
</evidence>
<dbReference type="AlphaFoldDB" id="A0A7W2A9J2"/>
<dbReference type="Proteomes" id="UP000535491">
    <property type="component" value="Unassembled WGS sequence"/>
</dbReference>
<keyword evidence="1" id="KW-0472">Membrane</keyword>
<evidence type="ECO:0000313" key="2">
    <source>
        <dbReference type="EMBL" id="MBA4494943.1"/>
    </source>
</evidence>
<evidence type="ECO:0000256" key="1">
    <source>
        <dbReference type="SAM" id="Phobius"/>
    </source>
</evidence>